<dbReference type="AlphaFoldDB" id="A0A1B0ZIF8"/>
<evidence type="ECO:0008006" key="3">
    <source>
        <dbReference type="Google" id="ProtNLM"/>
    </source>
</evidence>
<dbReference type="PATRIC" id="fig|1630135.4.peg.1207"/>
<gene>
    <name evidence="1" type="ORF">DAD186_12060</name>
</gene>
<dbReference type="RefSeq" id="WP_065247900.1">
    <property type="nucleotide sequence ID" value="NZ_CP012117.1"/>
</dbReference>
<name>A0A1B0ZIF8_9MICO</name>
<evidence type="ECO:0000313" key="2">
    <source>
        <dbReference type="Proteomes" id="UP000092596"/>
    </source>
</evidence>
<sequence>MSLPPTLLTELELAGYFPDTARAALERAVRESRIRSYLVRPETTFDGPEVRRHLTILVLTDEHLVIVHLDDESADALNPTQVIVSTERVKLARVGNLALAQAYDADGAAIAPREAEVTLGLNWGATRRLDVQPAWCDDPQCSADHGYTGESREADLVLRVSAIADGEQAIADALAFFDSLYDATQ</sequence>
<proteinExistence type="predicted"/>
<protein>
    <recommendedName>
        <fullName evidence="3">Phosphodiesterase</fullName>
    </recommendedName>
</protein>
<dbReference type="InterPro" id="IPR046040">
    <property type="entry name" value="DUF5998"/>
</dbReference>
<organism evidence="1 2">
    <name type="scientific">Dermabacter vaginalis</name>
    <dbReference type="NCBI Taxonomy" id="1630135"/>
    <lineage>
        <taxon>Bacteria</taxon>
        <taxon>Bacillati</taxon>
        <taxon>Actinomycetota</taxon>
        <taxon>Actinomycetes</taxon>
        <taxon>Micrococcales</taxon>
        <taxon>Dermabacteraceae</taxon>
        <taxon>Dermabacter</taxon>
    </lineage>
</organism>
<evidence type="ECO:0000313" key="1">
    <source>
        <dbReference type="EMBL" id="ANP27756.1"/>
    </source>
</evidence>
<dbReference type="KEGG" id="dva:DAD186_12060"/>
<dbReference type="Pfam" id="PF19461">
    <property type="entry name" value="DUF5998"/>
    <property type="match status" value="1"/>
</dbReference>
<accession>A0A1B0ZIF8</accession>
<dbReference type="Proteomes" id="UP000092596">
    <property type="component" value="Chromosome"/>
</dbReference>
<dbReference type="EMBL" id="CP012117">
    <property type="protein sequence ID" value="ANP27756.1"/>
    <property type="molecule type" value="Genomic_DNA"/>
</dbReference>
<reference evidence="1 2" key="1">
    <citation type="submission" date="2015-06" db="EMBL/GenBank/DDBJ databases">
        <title>Investigation of pathophysiology for high-risk pregnancy and development of treatment modality based on it.</title>
        <authorList>
            <person name="Kim B.-C."/>
            <person name="Lim S."/>
        </authorList>
    </citation>
    <scope>NUCLEOTIDE SEQUENCE [LARGE SCALE GENOMIC DNA]</scope>
    <source>
        <strain evidence="1 2">AD1-86</strain>
    </source>
</reference>
<dbReference type="STRING" id="1630135.DAD186_12060"/>